<dbReference type="InParanoid" id="A0A803SWA6"/>
<keyword evidence="4" id="KW-0325">Glycoprotein</keyword>
<dbReference type="GO" id="GO:0042609">
    <property type="term" value="F:CD4 receptor binding"/>
    <property type="evidence" value="ECO:0007669"/>
    <property type="project" value="Ensembl"/>
</dbReference>
<dbReference type="GO" id="GO:0035692">
    <property type="term" value="C:macrophage migration inhibitory factor receptor complex"/>
    <property type="evidence" value="ECO:0007669"/>
    <property type="project" value="Ensembl"/>
</dbReference>
<dbReference type="GO" id="GO:0042613">
    <property type="term" value="C:MHC class II protein complex"/>
    <property type="evidence" value="ECO:0007669"/>
    <property type="project" value="Ensembl"/>
</dbReference>
<dbReference type="InterPro" id="IPR043530">
    <property type="entry name" value="CD74_antigen"/>
</dbReference>
<dbReference type="GO" id="GO:0002286">
    <property type="term" value="P:T cell activation involved in immune response"/>
    <property type="evidence" value="ECO:0000318"/>
    <property type="project" value="GO_Central"/>
</dbReference>
<dbReference type="GO" id="GO:0045582">
    <property type="term" value="P:positive regulation of T cell differentiation"/>
    <property type="evidence" value="ECO:0007669"/>
    <property type="project" value="Ensembl"/>
</dbReference>
<dbReference type="SMART" id="SM00211">
    <property type="entry name" value="TY"/>
    <property type="match status" value="1"/>
</dbReference>
<evidence type="ECO:0000256" key="5">
    <source>
        <dbReference type="PIRSR" id="PIRSR001992-1"/>
    </source>
</evidence>
<dbReference type="GO" id="GO:0035691">
    <property type="term" value="P:macrophage migration inhibitory factor signaling pathway"/>
    <property type="evidence" value="ECO:0007669"/>
    <property type="project" value="Ensembl"/>
</dbReference>
<dbReference type="GeneTree" id="ENSGT00390000008961"/>
<dbReference type="InterPro" id="IPR052001">
    <property type="entry name" value="MHC-II_Gamma/Thyroglobulin"/>
</dbReference>
<dbReference type="GO" id="GO:0045059">
    <property type="term" value="P:positive thymic T cell selection"/>
    <property type="evidence" value="ECO:0007669"/>
    <property type="project" value="Ensembl"/>
</dbReference>
<evidence type="ECO:0000256" key="3">
    <source>
        <dbReference type="ARBA" id="ARBA00023157"/>
    </source>
</evidence>
<feature type="disulfide bond" evidence="5">
    <location>
        <begin position="186"/>
        <end position="204"/>
    </location>
</feature>
<dbReference type="GO" id="GO:2000448">
    <property type="term" value="P:positive regulation of macrophage migration inhibitory factor signaling pathway"/>
    <property type="evidence" value="ECO:0007669"/>
    <property type="project" value="Ensembl"/>
</dbReference>
<dbReference type="Bgee" id="ENSACAG00000015007">
    <property type="expression patterns" value="Expressed in lung and 11 other cell types or tissues"/>
</dbReference>
<dbReference type="GO" id="GO:0030890">
    <property type="term" value="P:positive regulation of B cell proliferation"/>
    <property type="evidence" value="ECO:0007669"/>
    <property type="project" value="Ensembl"/>
</dbReference>
<dbReference type="GO" id="GO:0035693">
    <property type="term" value="C:NOS2-CD74 complex"/>
    <property type="evidence" value="ECO:0007669"/>
    <property type="project" value="Ensembl"/>
</dbReference>
<dbReference type="GO" id="GO:0042289">
    <property type="term" value="F:MHC class II protein binding"/>
    <property type="evidence" value="ECO:0000318"/>
    <property type="project" value="GO_Central"/>
</dbReference>
<dbReference type="SUPFAM" id="SSF57610">
    <property type="entry name" value="Thyroglobulin type-1 domain"/>
    <property type="match status" value="1"/>
</dbReference>
<dbReference type="PANTHER" id="PTHR14093">
    <property type="entry name" value="HLA CLASS II GAMMA CHAIN"/>
    <property type="match status" value="1"/>
</dbReference>
<dbReference type="CDD" id="cd00191">
    <property type="entry name" value="TY"/>
    <property type="match status" value="1"/>
</dbReference>
<dbReference type="GO" id="GO:0009986">
    <property type="term" value="C:cell surface"/>
    <property type="evidence" value="ECO:0000318"/>
    <property type="project" value="GO_Central"/>
</dbReference>
<evidence type="ECO:0000256" key="1">
    <source>
        <dbReference type="ARBA" id="ARBA00004613"/>
    </source>
</evidence>
<dbReference type="SUPFAM" id="SSF48305">
    <property type="entry name" value="Class II MHC-associated invariant chain ectoplasmic trimerization domain"/>
    <property type="match status" value="1"/>
</dbReference>
<dbReference type="InterPro" id="IPR022339">
    <property type="entry name" value="MHC_II-assoc_invar_chain"/>
</dbReference>
<dbReference type="InterPro" id="IPR000716">
    <property type="entry name" value="Thyroglobulin_1"/>
</dbReference>
<dbReference type="GO" id="GO:0005771">
    <property type="term" value="C:multivesicular body"/>
    <property type="evidence" value="ECO:0007669"/>
    <property type="project" value="Ensembl"/>
</dbReference>
<dbReference type="GO" id="GO:0005783">
    <property type="term" value="C:endoplasmic reticulum"/>
    <property type="evidence" value="ECO:0007669"/>
    <property type="project" value="Ensembl"/>
</dbReference>
<dbReference type="PROSITE" id="PS00484">
    <property type="entry name" value="THYROGLOBULIN_1_1"/>
    <property type="match status" value="1"/>
</dbReference>
<gene>
    <name evidence="9" type="primary">CD74</name>
</gene>
<evidence type="ECO:0000256" key="2">
    <source>
        <dbReference type="ARBA" id="ARBA00022525"/>
    </source>
</evidence>
<dbReference type="GO" id="GO:0030336">
    <property type="term" value="P:negative regulation of cell migration"/>
    <property type="evidence" value="ECO:0007669"/>
    <property type="project" value="Ensembl"/>
</dbReference>
<dbReference type="GO" id="GO:0043518">
    <property type="term" value="P:negative regulation of DNA damage response, signal transduction by p53 class mediator"/>
    <property type="evidence" value="ECO:0000318"/>
    <property type="project" value="GO_Central"/>
</dbReference>
<dbReference type="GO" id="GO:0032757">
    <property type="term" value="P:positive regulation of interleukin-8 production"/>
    <property type="evidence" value="ECO:0007669"/>
    <property type="project" value="Ensembl"/>
</dbReference>
<reference evidence="9" key="2">
    <citation type="submission" date="2025-08" db="UniProtKB">
        <authorList>
            <consortium name="Ensembl"/>
        </authorList>
    </citation>
    <scope>IDENTIFICATION</scope>
</reference>
<name>A0A803SWA6_ANOCA</name>
<feature type="domain" description="Thyroglobulin type-1" evidence="8">
    <location>
        <begin position="183"/>
        <end position="243"/>
    </location>
</feature>
<dbReference type="GO" id="GO:0045657">
    <property type="term" value="P:positive regulation of monocyte differentiation"/>
    <property type="evidence" value="ECO:0007669"/>
    <property type="project" value="Ensembl"/>
</dbReference>
<sequence>MLFMMSSTTNDGCSSNLLQGETECRGSCSRGSIYAVVSVLVSLLIAGQAVTVFYVYHHNERITKLSKDTTELKLESIAKKLPQAPQPAMKMAMVNMMPMAILDDESLKNEAKLTNSTEDQVKRVLLRENPLRKFPEFNSSFIENIGQMRFRMDYEDWKAFETWMHKWLLFQMAQNAIPEEKVKTKCQQEQCGKGVHPGRFCAECDEMGDYLPKQCHHSTGYCWCVYQNGTEIEGTKVRGPLDCDGEAKKLDSDNGTFSGVEID</sequence>
<dbReference type="GO" id="GO:0005764">
    <property type="term" value="C:lysosome"/>
    <property type="evidence" value="ECO:0007669"/>
    <property type="project" value="Ensembl"/>
</dbReference>
<keyword evidence="10" id="KW-1185">Reference proteome</keyword>
<dbReference type="Proteomes" id="UP000001646">
    <property type="component" value="Chromosome 2"/>
</dbReference>
<evidence type="ECO:0000256" key="4">
    <source>
        <dbReference type="ARBA" id="ARBA00023180"/>
    </source>
</evidence>
<dbReference type="GO" id="GO:0031394">
    <property type="term" value="P:positive regulation of prostaglandin biosynthetic process"/>
    <property type="evidence" value="ECO:0007669"/>
    <property type="project" value="Ensembl"/>
</dbReference>
<evidence type="ECO:0000313" key="10">
    <source>
        <dbReference type="Proteomes" id="UP000001646"/>
    </source>
</evidence>
<dbReference type="AlphaFoldDB" id="A0A803SWA6"/>
<dbReference type="GO" id="GO:0001540">
    <property type="term" value="F:amyloid-beta binding"/>
    <property type="evidence" value="ECO:0007669"/>
    <property type="project" value="Ensembl"/>
</dbReference>
<dbReference type="PRINTS" id="PR01990">
    <property type="entry name" value="CD74ANTIGEN"/>
</dbReference>
<dbReference type="Gene3D" id="1.10.870.10">
    <property type="entry name" value="MHC class II-associated invariant chain, trimerisation domain"/>
    <property type="match status" value="1"/>
</dbReference>
<protein>
    <submittedName>
        <fullName evidence="9">CD74 molecule</fullName>
    </submittedName>
</protein>
<feature type="transmembrane region" description="Helical" evidence="7">
    <location>
        <begin position="33"/>
        <end position="56"/>
    </location>
</feature>
<dbReference type="GO" id="GO:0006886">
    <property type="term" value="P:intracellular protein transport"/>
    <property type="evidence" value="ECO:0007669"/>
    <property type="project" value="Ensembl"/>
</dbReference>
<dbReference type="GO" id="GO:0045060">
    <property type="term" value="P:negative thymic T cell selection"/>
    <property type="evidence" value="ECO:0007669"/>
    <property type="project" value="Ensembl"/>
</dbReference>
<dbReference type="GO" id="GO:0042658">
    <property type="term" value="F:MHC class II protein binding, via antigen binding groove"/>
    <property type="evidence" value="ECO:0007669"/>
    <property type="project" value="Ensembl"/>
</dbReference>
<feature type="disulfide bond" evidence="5">
    <location>
        <begin position="224"/>
        <end position="243"/>
    </location>
</feature>
<dbReference type="PIRSF" id="PIRSF001992">
    <property type="entry name" value="CD74_antigen"/>
    <property type="match status" value="1"/>
</dbReference>
<dbReference type="GO" id="GO:0034341">
    <property type="term" value="P:response to type II interferon"/>
    <property type="evidence" value="ECO:0007669"/>
    <property type="project" value="Ensembl"/>
</dbReference>
<keyword evidence="2" id="KW-0964">Secreted</keyword>
<dbReference type="GO" id="GO:0002830">
    <property type="term" value="P:positive regulation of type 2 immune response"/>
    <property type="evidence" value="ECO:0000318"/>
    <property type="project" value="GO_Central"/>
</dbReference>
<proteinExistence type="predicted"/>
<evidence type="ECO:0000259" key="8">
    <source>
        <dbReference type="PROSITE" id="PS51162"/>
    </source>
</evidence>
<dbReference type="InterPro" id="IPR036613">
    <property type="entry name" value="MHCII_invariant_trimer_sf"/>
</dbReference>
<dbReference type="GO" id="GO:0044183">
    <property type="term" value="F:protein folding chaperone"/>
    <property type="evidence" value="ECO:0007669"/>
    <property type="project" value="Ensembl"/>
</dbReference>
<dbReference type="GO" id="GO:0070374">
    <property type="term" value="P:positive regulation of ERK1 and ERK2 cascade"/>
    <property type="evidence" value="ECO:0000318"/>
    <property type="project" value="GO_Central"/>
</dbReference>
<dbReference type="InterPro" id="IPR015386">
    <property type="entry name" value="MHC_II-assoc_invar/CLIP_MHC-bd"/>
</dbReference>
<dbReference type="Pfam" id="PF08831">
    <property type="entry name" value="MHCassoc_trimer"/>
    <property type="match status" value="1"/>
</dbReference>
<dbReference type="PROSITE" id="PS51162">
    <property type="entry name" value="THYROGLOBULIN_1_2"/>
    <property type="match status" value="1"/>
</dbReference>
<dbReference type="GO" id="GO:0001961">
    <property type="term" value="P:positive regulation of cytokine-mediated signaling pathway"/>
    <property type="evidence" value="ECO:0000318"/>
    <property type="project" value="GO_Central"/>
</dbReference>
<dbReference type="GO" id="GO:0035718">
    <property type="term" value="F:macrophage migration inhibitory factor binding"/>
    <property type="evidence" value="ECO:0000318"/>
    <property type="project" value="GO_Central"/>
</dbReference>
<dbReference type="GO" id="GO:0050998">
    <property type="term" value="F:nitric-oxide synthase binding"/>
    <property type="evidence" value="ECO:0007669"/>
    <property type="project" value="Ensembl"/>
</dbReference>
<accession>A0A803SWA6</accession>
<organism evidence="9 10">
    <name type="scientific">Anolis carolinensis</name>
    <name type="common">Green anole</name>
    <name type="synonym">American chameleon</name>
    <dbReference type="NCBI Taxonomy" id="28377"/>
    <lineage>
        <taxon>Eukaryota</taxon>
        <taxon>Metazoa</taxon>
        <taxon>Chordata</taxon>
        <taxon>Craniata</taxon>
        <taxon>Vertebrata</taxon>
        <taxon>Euteleostomi</taxon>
        <taxon>Lepidosauria</taxon>
        <taxon>Squamata</taxon>
        <taxon>Bifurcata</taxon>
        <taxon>Unidentata</taxon>
        <taxon>Episquamata</taxon>
        <taxon>Toxicofera</taxon>
        <taxon>Iguania</taxon>
        <taxon>Dactyloidae</taxon>
        <taxon>Anolis</taxon>
    </lineage>
</organism>
<evidence type="ECO:0000313" key="9">
    <source>
        <dbReference type="Ensembl" id="ENSACAP00000027246.1"/>
    </source>
</evidence>
<dbReference type="GO" id="GO:0005634">
    <property type="term" value="C:nucleus"/>
    <property type="evidence" value="ECO:0007669"/>
    <property type="project" value="Ensembl"/>
</dbReference>
<comment type="subcellular location">
    <subcellularLocation>
        <location evidence="1">Secreted</location>
    </subcellularLocation>
</comment>
<keyword evidence="3 5" id="KW-1015">Disulfide bond</keyword>
<dbReference type="GO" id="GO:0045893">
    <property type="term" value="P:positive regulation of DNA-templated transcription"/>
    <property type="evidence" value="ECO:0007669"/>
    <property type="project" value="Ensembl"/>
</dbReference>
<evidence type="ECO:0000256" key="6">
    <source>
        <dbReference type="PROSITE-ProRule" id="PRU00500"/>
    </source>
</evidence>
<dbReference type="GO" id="GO:0005576">
    <property type="term" value="C:extracellular region"/>
    <property type="evidence" value="ECO:0007669"/>
    <property type="project" value="UniProtKB-SubCell"/>
</dbReference>
<dbReference type="GO" id="GO:0019886">
    <property type="term" value="P:antigen processing and presentation of exogenous peptide antigen via MHC class II"/>
    <property type="evidence" value="ECO:0007669"/>
    <property type="project" value="Ensembl"/>
</dbReference>
<dbReference type="GO" id="GO:0048146">
    <property type="term" value="P:positive regulation of fibroblast proliferation"/>
    <property type="evidence" value="ECO:0007669"/>
    <property type="project" value="Ensembl"/>
</dbReference>
<dbReference type="GO" id="GO:0046598">
    <property type="term" value="P:positive regulation of viral entry into host cell"/>
    <property type="evidence" value="ECO:0007669"/>
    <property type="project" value="Ensembl"/>
</dbReference>
<dbReference type="GO" id="GO:0009897">
    <property type="term" value="C:external side of plasma membrane"/>
    <property type="evidence" value="ECO:0007669"/>
    <property type="project" value="Ensembl"/>
</dbReference>
<dbReference type="GO" id="GO:0043123">
    <property type="term" value="P:positive regulation of canonical NF-kappaB signal transduction"/>
    <property type="evidence" value="ECO:0007669"/>
    <property type="project" value="Ensembl"/>
</dbReference>
<dbReference type="GO" id="GO:0032755">
    <property type="term" value="P:positive regulation of interleukin-6 production"/>
    <property type="evidence" value="ECO:0007669"/>
    <property type="project" value="Ensembl"/>
</dbReference>
<dbReference type="InterPro" id="IPR011988">
    <property type="entry name" value="MHC_II-assoc_invariant_trimer"/>
</dbReference>
<dbReference type="Ensembl" id="ENSACAT00000050994.1">
    <property type="protein sequence ID" value="ENSACAP00000027246.1"/>
    <property type="gene ID" value="ENSACAG00000015007.4"/>
</dbReference>
<dbReference type="GO" id="GO:0005794">
    <property type="term" value="C:Golgi apparatus"/>
    <property type="evidence" value="ECO:0007669"/>
    <property type="project" value="Ensembl"/>
</dbReference>
<keyword evidence="7" id="KW-0812">Transmembrane</keyword>
<reference evidence="9" key="3">
    <citation type="submission" date="2025-09" db="UniProtKB">
        <authorList>
            <consortium name="Ensembl"/>
        </authorList>
    </citation>
    <scope>IDENTIFICATION</scope>
</reference>
<evidence type="ECO:0000256" key="7">
    <source>
        <dbReference type="SAM" id="Phobius"/>
    </source>
</evidence>
<dbReference type="Pfam" id="PF09307">
    <property type="entry name" value="MHC2-interact"/>
    <property type="match status" value="1"/>
</dbReference>
<keyword evidence="7" id="KW-0472">Membrane</keyword>
<dbReference type="Pfam" id="PF00086">
    <property type="entry name" value="Thyroglobulin_1"/>
    <property type="match status" value="1"/>
</dbReference>
<dbReference type="PANTHER" id="PTHR14093:SF17">
    <property type="entry name" value="HLA CLASS II HISTOCOMPATIBILITY ANTIGEN GAMMA CHAIN"/>
    <property type="match status" value="1"/>
</dbReference>
<dbReference type="InterPro" id="IPR036857">
    <property type="entry name" value="Thyroglobulin_1_sf"/>
</dbReference>
<dbReference type="GO" id="GO:0005737">
    <property type="term" value="C:cytoplasm"/>
    <property type="evidence" value="ECO:0000318"/>
    <property type="project" value="GO_Central"/>
</dbReference>
<dbReference type="GO" id="GO:0002906">
    <property type="term" value="P:negative regulation of mature B cell apoptotic process"/>
    <property type="evidence" value="ECO:0007669"/>
    <property type="project" value="Ensembl"/>
</dbReference>
<keyword evidence="7" id="KW-1133">Transmembrane helix</keyword>
<dbReference type="GO" id="GO:0002792">
    <property type="term" value="P:negative regulation of peptide secretion"/>
    <property type="evidence" value="ECO:0007669"/>
    <property type="project" value="Ensembl"/>
</dbReference>
<dbReference type="GO" id="GO:0090023">
    <property type="term" value="P:positive regulation of neutrophil chemotaxis"/>
    <property type="evidence" value="ECO:0007669"/>
    <property type="project" value="Ensembl"/>
</dbReference>
<dbReference type="GO" id="GO:0002606">
    <property type="term" value="P:positive regulation of dendritic cell antigen processing and presentation"/>
    <property type="evidence" value="ECO:0007669"/>
    <property type="project" value="Ensembl"/>
</dbReference>
<dbReference type="GO" id="GO:0070206">
    <property type="term" value="P:protein trimerization"/>
    <property type="evidence" value="ECO:0007669"/>
    <property type="project" value="InterPro"/>
</dbReference>
<dbReference type="GO" id="GO:0060907">
    <property type="term" value="P:positive regulation of macrophage cytokine production"/>
    <property type="evidence" value="ECO:0000318"/>
    <property type="project" value="GO_Central"/>
</dbReference>
<reference evidence="9 10" key="1">
    <citation type="submission" date="2009-12" db="EMBL/GenBank/DDBJ databases">
        <title>The Genome Sequence of Anolis carolinensis (Green Anole Lizard).</title>
        <authorList>
            <consortium name="The Genome Sequencing Platform"/>
            <person name="Di Palma F."/>
            <person name="Alfoldi J."/>
            <person name="Heiman D."/>
            <person name="Young S."/>
            <person name="Grabherr M."/>
            <person name="Johnson J."/>
            <person name="Lander E.S."/>
            <person name="Lindblad-Toh K."/>
        </authorList>
    </citation>
    <scope>NUCLEOTIDE SEQUENCE [LARGE SCALE GENOMIC DNA]</scope>
    <source>
        <strain evidence="9 10">JBL SC #1</strain>
    </source>
</reference>
<dbReference type="GO" id="GO:0001516">
    <property type="term" value="P:prostaglandin biosynthetic process"/>
    <property type="evidence" value="ECO:0007669"/>
    <property type="project" value="Ensembl"/>
</dbReference>
<dbReference type="GO" id="GO:1902166">
    <property type="term" value="P:negative regulation of intrinsic apoptotic signaling pathway in response to DNA damage by p53 class mediator"/>
    <property type="evidence" value="ECO:0000318"/>
    <property type="project" value="GO_Central"/>
</dbReference>
<dbReference type="GO" id="GO:0004896">
    <property type="term" value="F:cytokine receptor activity"/>
    <property type="evidence" value="ECO:0000318"/>
    <property type="project" value="GO_Central"/>
</dbReference>
<dbReference type="GO" id="GO:0019882">
    <property type="term" value="P:antigen processing and presentation"/>
    <property type="evidence" value="ECO:0000318"/>
    <property type="project" value="GO_Central"/>
</dbReference>
<dbReference type="GO" id="GO:2000343">
    <property type="term" value="P:positive regulation of chemokine (C-X-C motif) ligand 2 production"/>
    <property type="evidence" value="ECO:0007669"/>
    <property type="project" value="Ensembl"/>
</dbReference>
<dbReference type="GO" id="GO:0016064">
    <property type="term" value="P:immunoglobulin mediated immune response"/>
    <property type="evidence" value="ECO:0007669"/>
    <property type="project" value="Ensembl"/>
</dbReference>
<feature type="disulfide bond" evidence="5 6">
    <location>
        <begin position="215"/>
        <end position="222"/>
    </location>
</feature>
<comment type="caution">
    <text evidence="6">Lacks conserved residue(s) required for the propagation of feature annotation.</text>
</comment>
<dbReference type="GO" id="GO:0045581">
    <property type="term" value="P:negative regulation of T cell differentiation"/>
    <property type="evidence" value="ECO:0007669"/>
    <property type="project" value="Ensembl"/>
</dbReference>
<dbReference type="Gene3D" id="4.10.800.10">
    <property type="entry name" value="Thyroglobulin type-1"/>
    <property type="match status" value="1"/>
</dbReference>